<evidence type="ECO:0000256" key="2">
    <source>
        <dbReference type="ARBA" id="ARBA00023015"/>
    </source>
</evidence>
<dbReference type="SMART" id="SM00448">
    <property type="entry name" value="REC"/>
    <property type="match status" value="1"/>
</dbReference>
<evidence type="ECO:0000256" key="6">
    <source>
        <dbReference type="PROSITE-ProRule" id="PRU00169"/>
    </source>
</evidence>
<dbReference type="GO" id="GO:0032993">
    <property type="term" value="C:protein-DNA complex"/>
    <property type="evidence" value="ECO:0007669"/>
    <property type="project" value="TreeGrafter"/>
</dbReference>
<dbReference type="Pfam" id="PF00486">
    <property type="entry name" value="Trans_reg_C"/>
    <property type="match status" value="1"/>
</dbReference>
<sequence>MERILIIEDDTDLLEGLIFALESEGYETRAAQTMKEGLKLLKEGGSLILLDCNLPDGSGFDLCVQAKKLQDIPILMLTARDTEMDEVKALELGVDDFMSKPFSLAVLKARIKKLLQRRSQTCRIVSGGICVDKNACKVYKNETEIPCSKVEYQLLLCLMENRNQVVSKEQILEKVWDSQGKYVDDNTVSVNIRRLRGKIEDDPKNPKRICTVHGMGYVWKEGSL</sequence>
<dbReference type="PROSITE" id="PS51755">
    <property type="entry name" value="OMPR_PHOB"/>
    <property type="match status" value="1"/>
</dbReference>
<dbReference type="Gene3D" id="1.10.10.10">
    <property type="entry name" value="Winged helix-like DNA-binding domain superfamily/Winged helix DNA-binding domain"/>
    <property type="match status" value="1"/>
</dbReference>
<evidence type="ECO:0000256" key="5">
    <source>
        <dbReference type="ARBA" id="ARBA00024867"/>
    </source>
</evidence>
<dbReference type="SUPFAM" id="SSF46894">
    <property type="entry name" value="C-terminal effector domain of the bipartite response regulators"/>
    <property type="match status" value="1"/>
</dbReference>
<dbReference type="AlphaFoldDB" id="A0A9D2PNM3"/>
<dbReference type="Proteomes" id="UP000823886">
    <property type="component" value="Unassembled WGS sequence"/>
</dbReference>
<dbReference type="PROSITE" id="PS50110">
    <property type="entry name" value="RESPONSE_REGULATORY"/>
    <property type="match status" value="1"/>
</dbReference>
<dbReference type="InterPro" id="IPR011006">
    <property type="entry name" value="CheY-like_superfamily"/>
</dbReference>
<proteinExistence type="predicted"/>
<dbReference type="InterPro" id="IPR001867">
    <property type="entry name" value="OmpR/PhoB-type_DNA-bd"/>
</dbReference>
<dbReference type="GO" id="GO:0005829">
    <property type="term" value="C:cytosol"/>
    <property type="evidence" value="ECO:0007669"/>
    <property type="project" value="TreeGrafter"/>
</dbReference>
<evidence type="ECO:0000259" key="9">
    <source>
        <dbReference type="PROSITE" id="PS51755"/>
    </source>
</evidence>
<dbReference type="GO" id="GO:0000156">
    <property type="term" value="F:phosphorelay response regulator activity"/>
    <property type="evidence" value="ECO:0007669"/>
    <property type="project" value="TreeGrafter"/>
</dbReference>
<name>A0A9D2PNM3_9FIRM</name>
<dbReference type="EMBL" id="DWVZ01000106">
    <property type="protein sequence ID" value="HJC63544.1"/>
    <property type="molecule type" value="Genomic_DNA"/>
</dbReference>
<evidence type="ECO:0000259" key="8">
    <source>
        <dbReference type="PROSITE" id="PS50110"/>
    </source>
</evidence>
<gene>
    <name evidence="10" type="ORF">H9753_08005</name>
</gene>
<dbReference type="SMART" id="SM00862">
    <property type="entry name" value="Trans_reg_C"/>
    <property type="match status" value="1"/>
</dbReference>
<keyword evidence="3 7" id="KW-0238">DNA-binding</keyword>
<dbReference type="InterPro" id="IPR036388">
    <property type="entry name" value="WH-like_DNA-bd_sf"/>
</dbReference>
<dbReference type="GO" id="GO:0000976">
    <property type="term" value="F:transcription cis-regulatory region binding"/>
    <property type="evidence" value="ECO:0007669"/>
    <property type="project" value="TreeGrafter"/>
</dbReference>
<feature type="DNA-binding region" description="OmpR/PhoB-type" evidence="7">
    <location>
        <begin position="120"/>
        <end position="221"/>
    </location>
</feature>
<dbReference type="CDD" id="cd00383">
    <property type="entry name" value="trans_reg_C"/>
    <property type="match status" value="1"/>
</dbReference>
<dbReference type="InterPro" id="IPR001789">
    <property type="entry name" value="Sig_transdc_resp-reg_receiver"/>
</dbReference>
<dbReference type="SUPFAM" id="SSF52172">
    <property type="entry name" value="CheY-like"/>
    <property type="match status" value="1"/>
</dbReference>
<dbReference type="PANTHER" id="PTHR48111">
    <property type="entry name" value="REGULATOR OF RPOS"/>
    <property type="match status" value="1"/>
</dbReference>
<dbReference type="GO" id="GO:0006355">
    <property type="term" value="P:regulation of DNA-templated transcription"/>
    <property type="evidence" value="ECO:0007669"/>
    <property type="project" value="InterPro"/>
</dbReference>
<keyword evidence="2" id="KW-0805">Transcription regulation</keyword>
<evidence type="ECO:0000256" key="3">
    <source>
        <dbReference type="ARBA" id="ARBA00023125"/>
    </source>
</evidence>
<accession>A0A9D2PNM3</accession>
<feature type="domain" description="OmpR/PhoB-type" evidence="9">
    <location>
        <begin position="120"/>
        <end position="221"/>
    </location>
</feature>
<evidence type="ECO:0000313" key="11">
    <source>
        <dbReference type="Proteomes" id="UP000823886"/>
    </source>
</evidence>
<comment type="function">
    <text evidence="5">May play the central regulatory role in sporulation. It may be an element of the effector pathway responsible for the activation of sporulation genes in response to nutritional stress. Spo0A may act in concert with spo0H (a sigma factor) to control the expression of some genes that are critical to the sporulation process.</text>
</comment>
<dbReference type="Gene3D" id="3.40.50.2300">
    <property type="match status" value="1"/>
</dbReference>
<keyword evidence="6" id="KW-0597">Phosphoprotein</keyword>
<evidence type="ECO:0000256" key="4">
    <source>
        <dbReference type="ARBA" id="ARBA00023163"/>
    </source>
</evidence>
<organism evidence="10 11">
    <name type="scientific">Candidatus Blautia merdavium</name>
    <dbReference type="NCBI Taxonomy" id="2838494"/>
    <lineage>
        <taxon>Bacteria</taxon>
        <taxon>Bacillati</taxon>
        <taxon>Bacillota</taxon>
        <taxon>Clostridia</taxon>
        <taxon>Lachnospirales</taxon>
        <taxon>Lachnospiraceae</taxon>
        <taxon>Blautia</taxon>
    </lineage>
</organism>
<feature type="domain" description="Response regulatory" evidence="8">
    <location>
        <begin position="3"/>
        <end position="115"/>
    </location>
</feature>
<evidence type="ECO:0000256" key="1">
    <source>
        <dbReference type="ARBA" id="ARBA00018672"/>
    </source>
</evidence>
<evidence type="ECO:0000256" key="7">
    <source>
        <dbReference type="PROSITE-ProRule" id="PRU01091"/>
    </source>
</evidence>
<keyword evidence="4" id="KW-0804">Transcription</keyword>
<dbReference type="Pfam" id="PF00072">
    <property type="entry name" value="Response_reg"/>
    <property type="match status" value="1"/>
</dbReference>
<dbReference type="InterPro" id="IPR039420">
    <property type="entry name" value="WalR-like"/>
</dbReference>
<dbReference type="PANTHER" id="PTHR48111:SF73">
    <property type="entry name" value="ALKALINE PHOSPHATASE SYNTHESIS TRANSCRIPTIONAL REGULATORY PROTEIN PHOP"/>
    <property type="match status" value="1"/>
</dbReference>
<protein>
    <recommendedName>
        <fullName evidence="1">Stage 0 sporulation protein A homolog</fullName>
    </recommendedName>
</protein>
<feature type="modified residue" description="4-aspartylphosphate" evidence="6">
    <location>
        <position position="51"/>
    </location>
</feature>
<evidence type="ECO:0000313" key="10">
    <source>
        <dbReference type="EMBL" id="HJC63544.1"/>
    </source>
</evidence>
<comment type="caution">
    <text evidence="10">The sequence shown here is derived from an EMBL/GenBank/DDBJ whole genome shotgun (WGS) entry which is preliminary data.</text>
</comment>
<dbReference type="InterPro" id="IPR016032">
    <property type="entry name" value="Sig_transdc_resp-reg_C-effctor"/>
</dbReference>
<reference evidence="10" key="2">
    <citation type="submission" date="2021-04" db="EMBL/GenBank/DDBJ databases">
        <authorList>
            <person name="Gilroy R."/>
        </authorList>
    </citation>
    <scope>NUCLEOTIDE SEQUENCE</scope>
    <source>
        <strain evidence="10">ChiBcec2-3848</strain>
    </source>
</reference>
<reference evidence="10" key="1">
    <citation type="journal article" date="2021" name="PeerJ">
        <title>Extensive microbial diversity within the chicken gut microbiome revealed by metagenomics and culture.</title>
        <authorList>
            <person name="Gilroy R."/>
            <person name="Ravi A."/>
            <person name="Getino M."/>
            <person name="Pursley I."/>
            <person name="Horton D.L."/>
            <person name="Alikhan N.F."/>
            <person name="Baker D."/>
            <person name="Gharbi K."/>
            <person name="Hall N."/>
            <person name="Watson M."/>
            <person name="Adriaenssens E.M."/>
            <person name="Foster-Nyarko E."/>
            <person name="Jarju S."/>
            <person name="Secka A."/>
            <person name="Antonio M."/>
            <person name="Oren A."/>
            <person name="Chaudhuri R.R."/>
            <person name="La Ragione R."/>
            <person name="Hildebrand F."/>
            <person name="Pallen M.J."/>
        </authorList>
    </citation>
    <scope>NUCLEOTIDE SEQUENCE</scope>
    <source>
        <strain evidence="10">ChiBcec2-3848</strain>
    </source>
</reference>